<dbReference type="KEGG" id="pne:Pnec_0124"/>
<sequence>MLMKIRREIANPNFLFSDLSIGLSTLLGRWFESIYIALQPFAAGVPSRLMSKKGVMKLLLPPY</sequence>
<gene>
    <name evidence="1" type="ordered locus">Pnec_0124</name>
</gene>
<dbReference type="HOGENOM" id="CLU_2882053_0_0_4"/>
<accession>B1XSW3</accession>
<reference evidence="1" key="1">
    <citation type="submission" date="2008-03" db="EMBL/GenBank/DDBJ databases">
        <title>Complete sequence of Polynucleobacter necessarius STIR1.</title>
        <authorList>
            <consortium name="US DOE Joint Genome Institute"/>
            <person name="Copeland A."/>
            <person name="Lucas S."/>
            <person name="Lapidus A."/>
            <person name="Barry K."/>
            <person name="Detter J.C."/>
            <person name="Glavina del Rio T."/>
            <person name="Hammon N."/>
            <person name="Israni S."/>
            <person name="Dalin E."/>
            <person name="Tice H."/>
            <person name="Pitluck S."/>
            <person name="Chain P."/>
            <person name="Malfatti S."/>
            <person name="Shin M."/>
            <person name="Vergez L."/>
            <person name="Schmutz J."/>
            <person name="Larimer F."/>
            <person name="Land M."/>
            <person name="Hauser L."/>
            <person name="Kyrpides N."/>
            <person name="Kim E."/>
            <person name="Hahn M."/>
            <person name="Richardson P."/>
        </authorList>
    </citation>
    <scope>NUCLEOTIDE SEQUENCE [LARGE SCALE GENOMIC DNA]</scope>
    <source>
        <strain evidence="1">STIR1</strain>
    </source>
</reference>
<proteinExistence type="predicted"/>
<name>B1XSW3_POLNS</name>
<organism evidence="1">
    <name type="scientific">Polynucleobacter necessarius subsp. necessarius (strain STIR1)</name>
    <dbReference type="NCBI Taxonomy" id="452638"/>
    <lineage>
        <taxon>Bacteria</taxon>
        <taxon>Pseudomonadati</taxon>
        <taxon>Pseudomonadota</taxon>
        <taxon>Betaproteobacteria</taxon>
        <taxon>Burkholderiales</taxon>
        <taxon>Burkholderiaceae</taxon>
        <taxon>Polynucleobacter</taxon>
    </lineage>
</organism>
<dbReference type="AlphaFoldDB" id="B1XSW3"/>
<dbReference type="EMBL" id="CP001010">
    <property type="protein sequence ID" value="ACB43440.1"/>
    <property type="molecule type" value="Genomic_DNA"/>
</dbReference>
<evidence type="ECO:0000313" key="1">
    <source>
        <dbReference type="EMBL" id="ACB43440.1"/>
    </source>
</evidence>
<protein>
    <submittedName>
        <fullName evidence="1">Uncharacterized protein</fullName>
    </submittedName>
</protein>